<proteinExistence type="inferred from homology"/>
<evidence type="ECO:0000256" key="2">
    <source>
        <dbReference type="ARBA" id="ARBA00022737"/>
    </source>
</evidence>
<evidence type="ECO:0000259" key="8">
    <source>
        <dbReference type="PROSITE" id="PS51032"/>
    </source>
</evidence>
<name>A0A9E7JFX2_9LILI</name>
<dbReference type="SMART" id="SM00380">
    <property type="entry name" value="AP2"/>
    <property type="match status" value="2"/>
</dbReference>
<evidence type="ECO:0000256" key="7">
    <source>
        <dbReference type="ARBA" id="ARBA00037973"/>
    </source>
</evidence>
<keyword evidence="3" id="KW-0805">Transcription regulation</keyword>
<dbReference type="GO" id="GO:0003677">
    <property type="term" value="F:DNA binding"/>
    <property type="evidence" value="ECO:0007669"/>
    <property type="project" value="UniProtKB-KW"/>
</dbReference>
<dbReference type="FunFam" id="3.30.730.10:FF:000002">
    <property type="entry name" value="AP2-like ethylene-responsive transcription factor"/>
    <property type="match status" value="1"/>
</dbReference>
<evidence type="ECO:0000256" key="5">
    <source>
        <dbReference type="ARBA" id="ARBA00023163"/>
    </source>
</evidence>
<comment type="similarity">
    <text evidence="7">Belongs to the AP2/ERF transcription factor family. AP2 subfamily.</text>
</comment>
<dbReference type="OrthoDB" id="207175at2759"/>
<keyword evidence="6" id="KW-0539">Nucleus</keyword>
<sequence>MLRVTLQSEGEDRGLETGHNWISYGLPPMEMLLRPCGFDLQASSDNDCTVAYNYQYFLPPPSAPASAELKLEDLLGAVSGAPCSETLTVDGQDTSSVSTVLIQDLRAVDDSSSAPSTELEKTLVPQPQLQLPAAGHRTSVYRGVTRHRWTGRYEAHLWDNTCKREGQKRKGRQARLGCRSYKLVRVCYYVAVVAGNGLKQRQVTDKGLLQYRHCSTAAAVTGLHFVRGYDREEKAARAYDLAALKYWGPTATTNFPAMFPLRIHPCLRLNSIISLFYVVEVSCYSREIEEMKCMTKQEFIASIRRKSSGFSRGASIYRGVTRHHQHGRWQARIGRVAGNKDLYLGTFDSSIATEEEAAEAYDVAAIKFRGANAVTNFELSRYDVEAIANTELPIGASAKRIKQSIQSDQDQLPLDKSDKGQNLNFVPATLFHNLVQFHGPSGFSP</sequence>
<comment type="subcellular location">
    <subcellularLocation>
        <location evidence="1">Nucleus</location>
    </subcellularLocation>
</comment>
<evidence type="ECO:0000256" key="3">
    <source>
        <dbReference type="ARBA" id="ARBA00023015"/>
    </source>
</evidence>
<dbReference type="InterPro" id="IPR036955">
    <property type="entry name" value="AP2/ERF_dom_sf"/>
</dbReference>
<evidence type="ECO:0000313" key="9">
    <source>
        <dbReference type="EMBL" id="URD79680.1"/>
    </source>
</evidence>
<feature type="domain" description="AP2/ERF" evidence="8">
    <location>
        <begin position="316"/>
        <end position="378"/>
    </location>
</feature>
<dbReference type="CDD" id="cd00018">
    <property type="entry name" value="AP2"/>
    <property type="match status" value="2"/>
</dbReference>
<dbReference type="AlphaFoldDB" id="A0A9E7JFX2"/>
<keyword evidence="2" id="KW-0677">Repeat</keyword>
<dbReference type="InterPro" id="IPR016177">
    <property type="entry name" value="DNA-bd_dom_sf"/>
</dbReference>
<dbReference type="GO" id="GO:0003700">
    <property type="term" value="F:DNA-binding transcription factor activity"/>
    <property type="evidence" value="ECO:0007669"/>
    <property type="project" value="InterPro"/>
</dbReference>
<protein>
    <recommendedName>
        <fullName evidence="8">AP2/ERF domain-containing protein</fullName>
    </recommendedName>
</protein>
<dbReference type="PANTHER" id="PTHR32467">
    <property type="entry name" value="AP2-LIKE ETHYLENE-RESPONSIVE TRANSCRIPTION FACTOR"/>
    <property type="match status" value="1"/>
</dbReference>
<organism evidence="9 10">
    <name type="scientific">Musa troglodytarum</name>
    <name type="common">fe'i banana</name>
    <dbReference type="NCBI Taxonomy" id="320322"/>
    <lineage>
        <taxon>Eukaryota</taxon>
        <taxon>Viridiplantae</taxon>
        <taxon>Streptophyta</taxon>
        <taxon>Embryophyta</taxon>
        <taxon>Tracheophyta</taxon>
        <taxon>Spermatophyta</taxon>
        <taxon>Magnoliopsida</taxon>
        <taxon>Liliopsida</taxon>
        <taxon>Zingiberales</taxon>
        <taxon>Musaceae</taxon>
        <taxon>Musa</taxon>
    </lineage>
</organism>
<gene>
    <name evidence="9" type="ORF">MUK42_02592</name>
</gene>
<evidence type="ECO:0000256" key="4">
    <source>
        <dbReference type="ARBA" id="ARBA00023125"/>
    </source>
</evidence>
<dbReference type="InterPro" id="IPR001471">
    <property type="entry name" value="AP2/ERF_dom"/>
</dbReference>
<evidence type="ECO:0000256" key="1">
    <source>
        <dbReference type="ARBA" id="ARBA00004123"/>
    </source>
</evidence>
<keyword evidence="5" id="KW-0804">Transcription</keyword>
<dbReference type="PANTHER" id="PTHR32467:SF101">
    <property type="entry name" value="AP2-LIKE ETHYLENE-RESPONSIVE TRANSCRIPTION FACTOR AIL6"/>
    <property type="match status" value="1"/>
</dbReference>
<feature type="domain" description="AP2/ERF" evidence="8">
    <location>
        <begin position="140"/>
        <end position="256"/>
    </location>
</feature>
<evidence type="ECO:0000256" key="6">
    <source>
        <dbReference type="ARBA" id="ARBA00023242"/>
    </source>
</evidence>
<accession>A0A9E7JFX2</accession>
<reference evidence="9" key="1">
    <citation type="submission" date="2022-05" db="EMBL/GenBank/DDBJ databases">
        <title>The Musa troglodytarum L. genome provides insights into the mechanism of non-climacteric behaviour and enrichment of carotenoids.</title>
        <authorList>
            <person name="Wang J."/>
        </authorList>
    </citation>
    <scope>NUCLEOTIDE SEQUENCE</scope>
    <source>
        <tissue evidence="9">Leaf</tissue>
    </source>
</reference>
<dbReference type="EMBL" id="CP097503">
    <property type="protein sequence ID" value="URD79680.1"/>
    <property type="molecule type" value="Genomic_DNA"/>
</dbReference>
<dbReference type="Proteomes" id="UP001055439">
    <property type="component" value="Chromosome 10"/>
</dbReference>
<dbReference type="PRINTS" id="PR00367">
    <property type="entry name" value="ETHRSPELEMNT"/>
</dbReference>
<dbReference type="GO" id="GO:0005634">
    <property type="term" value="C:nucleus"/>
    <property type="evidence" value="ECO:0007669"/>
    <property type="project" value="UniProtKB-SubCell"/>
</dbReference>
<keyword evidence="4" id="KW-0238">DNA-binding</keyword>
<dbReference type="Gene3D" id="3.30.730.10">
    <property type="entry name" value="AP2/ERF domain"/>
    <property type="match status" value="2"/>
</dbReference>
<evidence type="ECO:0000313" key="10">
    <source>
        <dbReference type="Proteomes" id="UP001055439"/>
    </source>
</evidence>
<dbReference type="SUPFAM" id="SSF54171">
    <property type="entry name" value="DNA-binding domain"/>
    <property type="match status" value="2"/>
</dbReference>
<dbReference type="PROSITE" id="PS51032">
    <property type="entry name" value="AP2_ERF"/>
    <property type="match status" value="2"/>
</dbReference>
<keyword evidence="10" id="KW-1185">Reference proteome</keyword>